<proteinExistence type="predicted"/>
<dbReference type="InterPro" id="IPR000182">
    <property type="entry name" value="GNAT_dom"/>
</dbReference>
<dbReference type="EMBL" id="JAUSVM010000001">
    <property type="protein sequence ID" value="MDQ0424778.1"/>
    <property type="molecule type" value="Genomic_DNA"/>
</dbReference>
<accession>A0ABU0GI99</accession>
<dbReference type="PROSITE" id="PS51186">
    <property type="entry name" value="GNAT"/>
    <property type="match status" value="1"/>
</dbReference>
<dbReference type="InterPro" id="IPR016181">
    <property type="entry name" value="Acyl_CoA_acyltransferase"/>
</dbReference>
<dbReference type="Gene3D" id="3.40.630.30">
    <property type="match status" value="1"/>
</dbReference>
<evidence type="ECO:0000259" key="1">
    <source>
        <dbReference type="PROSITE" id="PS51186"/>
    </source>
</evidence>
<comment type="caution">
    <text evidence="2">The sequence shown here is derived from an EMBL/GenBank/DDBJ whole genome shotgun (WGS) entry which is preliminary data.</text>
</comment>
<name>A0ABU0GI99_9CELL</name>
<dbReference type="Proteomes" id="UP001240250">
    <property type="component" value="Unassembled WGS sequence"/>
</dbReference>
<gene>
    <name evidence="2" type="ORF">JO380_001159</name>
</gene>
<organism evidence="2 3">
    <name type="scientific">Cellulomonas iranensis</name>
    <dbReference type="NCBI Taxonomy" id="76862"/>
    <lineage>
        <taxon>Bacteria</taxon>
        <taxon>Bacillati</taxon>
        <taxon>Actinomycetota</taxon>
        <taxon>Actinomycetes</taxon>
        <taxon>Micrococcales</taxon>
        <taxon>Cellulomonadaceae</taxon>
        <taxon>Cellulomonas</taxon>
    </lineage>
</organism>
<keyword evidence="3" id="KW-1185">Reference proteome</keyword>
<evidence type="ECO:0000313" key="3">
    <source>
        <dbReference type="Proteomes" id="UP001240250"/>
    </source>
</evidence>
<sequence length="243" mass="24724">MFSTAVTDHWLAGLAPADLPTTPGTYRVVVDADLPAARRLSVLDLAGTGGVVRATPEVAAALGLVDGATVEAAALSSARTSAGIALNGADHVFHLPAAALAALTTPAPGDDVRVLTAADADAFAAFAAAAPGDDLDEAYVELDHWLVVGAFVAGADGPRLVTAASAYPWAGTTLADTGVLTLPEHRGRGLGRRTVRALAAHAHARGHEPLYRCQLDNAASVALARAAGFVPFATWDVVRPDDD</sequence>
<dbReference type="SUPFAM" id="SSF55729">
    <property type="entry name" value="Acyl-CoA N-acyltransferases (Nat)"/>
    <property type="match status" value="1"/>
</dbReference>
<dbReference type="RefSeq" id="WP_070319989.1">
    <property type="nucleotide sequence ID" value="NZ_JAUSVM010000001.1"/>
</dbReference>
<dbReference type="Pfam" id="PF00583">
    <property type="entry name" value="Acetyltransf_1"/>
    <property type="match status" value="1"/>
</dbReference>
<reference evidence="2 3" key="1">
    <citation type="submission" date="2023-07" db="EMBL/GenBank/DDBJ databases">
        <title>Sequencing the genomes of 1000 actinobacteria strains.</title>
        <authorList>
            <person name="Klenk H.-P."/>
        </authorList>
    </citation>
    <scope>NUCLEOTIDE SEQUENCE [LARGE SCALE GENOMIC DNA]</scope>
    <source>
        <strain evidence="2 3">DSM 14785</strain>
    </source>
</reference>
<evidence type="ECO:0000313" key="2">
    <source>
        <dbReference type="EMBL" id="MDQ0424778.1"/>
    </source>
</evidence>
<protein>
    <submittedName>
        <fullName evidence="2">GNAT superfamily N-acetyltransferase</fullName>
    </submittedName>
</protein>
<feature type="domain" description="N-acetyltransferase" evidence="1">
    <location>
        <begin position="110"/>
        <end position="243"/>
    </location>
</feature>